<organism evidence="3 4">
    <name type="scientific">Roseibium polysiphoniae</name>
    <dbReference type="NCBI Taxonomy" id="2571221"/>
    <lineage>
        <taxon>Bacteria</taxon>
        <taxon>Pseudomonadati</taxon>
        <taxon>Pseudomonadota</taxon>
        <taxon>Alphaproteobacteria</taxon>
        <taxon>Hyphomicrobiales</taxon>
        <taxon>Stappiaceae</taxon>
        <taxon>Roseibium</taxon>
    </lineage>
</organism>
<dbReference type="Proteomes" id="UP000705379">
    <property type="component" value="Unassembled WGS sequence"/>
</dbReference>
<comment type="caution">
    <text evidence="3">The sequence shown here is derived from an EMBL/GenBank/DDBJ whole genome shotgun (WGS) entry which is preliminary data.</text>
</comment>
<accession>A0A944GT61</accession>
<dbReference type="AlphaFoldDB" id="A0A944GT61"/>
<sequence>MSRFLKILFHICFVLIVLGGVAWTVTALRFHLDGAALWAALAALAVAVLGTVWLRFRSRRRSWLAFVASGLIVAGWYQTIAPQQDRDWAMDVSRGVKARVAGDQVTLSDIRDFNWISAQDADPRWITRSYDLSKLETVDMITSVWDSPDIAHLLVSFGFSGGEHVVFSAEIRREANESFNEIGGFFRQFELVLIGATERDIVKLRTNYRGEDVSVYPVELSPKQRRTMFLSFVDLAQDLEEHPKFYNTLTANCTTVVYQLAKTLQPDLPLDWRVVMSGHLPEYMDSLGVLGGDGPVETRRSSAQISKVARQLPAGVEYSDWIRQR</sequence>
<evidence type="ECO:0000313" key="3">
    <source>
        <dbReference type="EMBL" id="MBS8260170.1"/>
    </source>
</evidence>
<feature type="transmembrane region" description="Helical" evidence="1">
    <location>
        <begin position="36"/>
        <end position="56"/>
    </location>
</feature>
<keyword evidence="1" id="KW-0472">Membrane</keyword>
<proteinExistence type="predicted"/>
<evidence type="ECO:0000256" key="1">
    <source>
        <dbReference type="SAM" id="Phobius"/>
    </source>
</evidence>
<dbReference type="EMBL" id="QTKU01000002">
    <property type="protein sequence ID" value="MBS8260170.1"/>
    <property type="molecule type" value="Genomic_DNA"/>
</dbReference>
<reference evidence="3" key="2">
    <citation type="journal article" date="2021" name="Microorganisms">
        <title>Bacterial Dimethylsulfoniopropionate Biosynthesis in the East China Sea.</title>
        <authorList>
            <person name="Liu J."/>
            <person name="Zhang Y."/>
            <person name="Liu J."/>
            <person name="Zhong H."/>
            <person name="Williams B.T."/>
            <person name="Zheng Y."/>
            <person name="Curson A.R.J."/>
            <person name="Sun C."/>
            <person name="Sun H."/>
            <person name="Song D."/>
            <person name="Wagner Mackenzie B."/>
            <person name="Bermejo Martinez A."/>
            <person name="Todd J.D."/>
            <person name="Zhang X.H."/>
        </authorList>
    </citation>
    <scope>NUCLEOTIDE SEQUENCE</scope>
    <source>
        <strain evidence="3">AESS21</strain>
    </source>
</reference>
<feature type="transmembrane region" description="Helical" evidence="1">
    <location>
        <begin position="7"/>
        <end position="30"/>
    </location>
</feature>
<feature type="domain" description="Lnb N-terminal periplasmic" evidence="2">
    <location>
        <begin position="122"/>
        <end position="277"/>
    </location>
</feature>
<gene>
    <name evidence="3" type="ORF">DYI23_08075</name>
</gene>
<keyword evidence="1" id="KW-1133">Transmembrane helix</keyword>
<evidence type="ECO:0000313" key="4">
    <source>
        <dbReference type="Proteomes" id="UP000705379"/>
    </source>
</evidence>
<evidence type="ECO:0000259" key="2">
    <source>
        <dbReference type="Pfam" id="PF13387"/>
    </source>
</evidence>
<protein>
    <submittedName>
        <fullName evidence="3">DUF4105 domain-containing protein</fullName>
    </submittedName>
</protein>
<feature type="transmembrane region" description="Helical" evidence="1">
    <location>
        <begin position="63"/>
        <end position="80"/>
    </location>
</feature>
<dbReference type="Pfam" id="PF13387">
    <property type="entry name" value="Lnb_N"/>
    <property type="match status" value="1"/>
</dbReference>
<dbReference type="RefSeq" id="WP_213215789.1">
    <property type="nucleotide sequence ID" value="NZ_QTKU01000002.1"/>
</dbReference>
<keyword evidence="1" id="KW-0812">Transmembrane</keyword>
<dbReference type="InterPro" id="IPR025178">
    <property type="entry name" value="Lnb_N"/>
</dbReference>
<reference evidence="3" key="1">
    <citation type="submission" date="2018-08" db="EMBL/GenBank/DDBJ databases">
        <authorList>
            <person name="Jin W."/>
            <person name="Wang H."/>
            <person name="Yang Y."/>
            <person name="Li M."/>
            <person name="Liu J."/>
        </authorList>
    </citation>
    <scope>NUCLEOTIDE SEQUENCE</scope>
    <source>
        <strain evidence="3">AESS21</strain>
    </source>
</reference>
<name>A0A944GT61_9HYPH</name>